<dbReference type="PANTHER" id="PTHR46908">
    <property type="entry name" value="CUBILIN-LIKE PROTEIN"/>
    <property type="match status" value="1"/>
</dbReference>
<organism evidence="4 5">
    <name type="scientific">Saguinus oedipus</name>
    <name type="common">Cotton-top tamarin</name>
    <name type="synonym">Oedipomidas oedipus</name>
    <dbReference type="NCBI Taxonomy" id="9490"/>
    <lineage>
        <taxon>Eukaryota</taxon>
        <taxon>Metazoa</taxon>
        <taxon>Chordata</taxon>
        <taxon>Craniata</taxon>
        <taxon>Vertebrata</taxon>
        <taxon>Euteleostomi</taxon>
        <taxon>Mammalia</taxon>
        <taxon>Eutheria</taxon>
        <taxon>Euarchontoglires</taxon>
        <taxon>Primates</taxon>
        <taxon>Haplorrhini</taxon>
        <taxon>Platyrrhini</taxon>
        <taxon>Cebidae</taxon>
        <taxon>Callitrichinae</taxon>
        <taxon>Saguinus</taxon>
    </lineage>
</organism>
<keyword evidence="1" id="KW-1015">Disulfide bond</keyword>
<feature type="non-terminal residue" evidence="4">
    <location>
        <position position="1"/>
    </location>
</feature>
<reference evidence="4 5" key="1">
    <citation type="submission" date="2023-05" db="EMBL/GenBank/DDBJ databases">
        <title>B98-5 Cell Line De Novo Hybrid Assembly: An Optical Mapping Approach.</title>
        <authorList>
            <person name="Kananen K."/>
            <person name="Auerbach J.A."/>
            <person name="Kautto E."/>
            <person name="Blachly J.S."/>
        </authorList>
    </citation>
    <scope>NUCLEOTIDE SEQUENCE [LARGE SCALE GENOMIC DNA]</scope>
    <source>
        <strain evidence="4">B95-8</strain>
        <tissue evidence="4">Cell line</tissue>
    </source>
</reference>
<feature type="non-terminal residue" evidence="4">
    <location>
        <position position="62"/>
    </location>
</feature>
<dbReference type="InterPro" id="IPR035914">
    <property type="entry name" value="Sperma_CUB_dom_sf"/>
</dbReference>
<dbReference type="InterPro" id="IPR000859">
    <property type="entry name" value="CUB_dom"/>
</dbReference>
<dbReference type="EMBL" id="JASSZA010000014">
    <property type="protein sequence ID" value="KAK2094004.1"/>
    <property type="molecule type" value="Genomic_DNA"/>
</dbReference>
<dbReference type="PANTHER" id="PTHR46908:SF4">
    <property type="entry name" value="TUMOR NECROSIS FACTOR-INDUCIBLE GENE 6 PROTEIN"/>
    <property type="match status" value="1"/>
</dbReference>
<evidence type="ECO:0000313" key="5">
    <source>
        <dbReference type="Proteomes" id="UP001266305"/>
    </source>
</evidence>
<gene>
    <name evidence="4" type="primary">CSMD1_6</name>
    <name evidence="4" type="ORF">P7K49_027742</name>
</gene>
<evidence type="ECO:0000259" key="3">
    <source>
        <dbReference type="PROSITE" id="PS01180"/>
    </source>
</evidence>
<sequence length="62" mass="6941">QCPANEVRTGSSGVILSPGYPGNYFNSQTCSWSIKVEPNYNITIFVDTFQSEKQFDALEVFD</sequence>
<evidence type="ECO:0000313" key="4">
    <source>
        <dbReference type="EMBL" id="KAK2094004.1"/>
    </source>
</evidence>
<accession>A0ABQ9UAB0</accession>
<dbReference type="Gene3D" id="2.60.120.290">
    <property type="entry name" value="Spermadhesin, CUB domain"/>
    <property type="match status" value="1"/>
</dbReference>
<name>A0ABQ9UAB0_SAGOE</name>
<evidence type="ECO:0000256" key="1">
    <source>
        <dbReference type="ARBA" id="ARBA00023157"/>
    </source>
</evidence>
<keyword evidence="5" id="KW-1185">Reference proteome</keyword>
<comment type="caution">
    <text evidence="4">The sequence shown here is derived from an EMBL/GenBank/DDBJ whole genome shotgun (WGS) entry which is preliminary data.</text>
</comment>
<dbReference type="Proteomes" id="UP001266305">
    <property type="component" value="Unassembled WGS sequence"/>
</dbReference>
<dbReference type="InterPro" id="IPR052129">
    <property type="entry name" value="Spermadhesin-Link_domain"/>
</dbReference>
<comment type="caution">
    <text evidence="2">Lacks conserved residue(s) required for the propagation of feature annotation.</text>
</comment>
<dbReference type="SUPFAM" id="SSF49854">
    <property type="entry name" value="Spermadhesin, CUB domain"/>
    <property type="match status" value="1"/>
</dbReference>
<evidence type="ECO:0000256" key="2">
    <source>
        <dbReference type="PROSITE-ProRule" id="PRU00059"/>
    </source>
</evidence>
<dbReference type="CDD" id="cd00041">
    <property type="entry name" value="CUB"/>
    <property type="match status" value="1"/>
</dbReference>
<proteinExistence type="predicted"/>
<dbReference type="PROSITE" id="PS01180">
    <property type="entry name" value="CUB"/>
    <property type="match status" value="1"/>
</dbReference>
<protein>
    <submittedName>
        <fullName evidence="4">CUB and sushi domain-containing protein 1</fullName>
    </submittedName>
</protein>
<dbReference type="Pfam" id="PF00431">
    <property type="entry name" value="CUB"/>
    <property type="match status" value="1"/>
</dbReference>
<feature type="domain" description="CUB" evidence="3">
    <location>
        <begin position="2"/>
        <end position="62"/>
    </location>
</feature>